<comment type="caution">
    <text evidence="1">The sequence shown here is derived from an EMBL/GenBank/DDBJ whole genome shotgun (WGS) entry which is preliminary data.</text>
</comment>
<dbReference type="EMBL" id="PNHG01000001">
    <property type="protein sequence ID" value="PMC65382.1"/>
    <property type="molecule type" value="Genomic_DNA"/>
</dbReference>
<evidence type="ECO:0000313" key="1">
    <source>
        <dbReference type="EMBL" id="PMC65382.1"/>
    </source>
</evidence>
<gene>
    <name evidence="1" type="ORF">CJ203_00405</name>
</gene>
<organism evidence="1 2">
    <name type="scientific">Corynebacterium tuscaniense</name>
    <dbReference type="NCBI Taxonomy" id="302449"/>
    <lineage>
        <taxon>Bacteria</taxon>
        <taxon>Bacillati</taxon>
        <taxon>Actinomycetota</taxon>
        <taxon>Actinomycetes</taxon>
        <taxon>Mycobacteriales</taxon>
        <taxon>Corynebacteriaceae</taxon>
        <taxon>Corynebacterium</taxon>
    </lineage>
</organism>
<reference evidence="1 2" key="1">
    <citation type="submission" date="2017-09" db="EMBL/GenBank/DDBJ databases">
        <title>Bacterial strain isolated from the female urinary microbiota.</title>
        <authorList>
            <person name="Thomas-White K."/>
            <person name="Kumar N."/>
            <person name="Forster S."/>
            <person name="Putonti C."/>
            <person name="Lawley T."/>
            <person name="Wolfe A.J."/>
        </authorList>
    </citation>
    <scope>NUCLEOTIDE SEQUENCE [LARGE SCALE GENOMIC DNA]</scope>
    <source>
        <strain evidence="1 2">UMB0792</strain>
    </source>
</reference>
<protein>
    <submittedName>
        <fullName evidence="1">Uncharacterized protein</fullName>
    </submittedName>
</protein>
<accession>A0A2N6T7V8</accession>
<keyword evidence="2" id="KW-1185">Reference proteome</keyword>
<evidence type="ECO:0000313" key="2">
    <source>
        <dbReference type="Proteomes" id="UP000235836"/>
    </source>
</evidence>
<sequence length="244" mass="26937">MSNSLSEHYPPLIEGPAQGWQIPDVELTHRATSYIESSVSLYVVGELARRSYMVALAQSALNNAADEAYSPGNDSDDYQEHLNRLSKEAAIVLDSFCAIRDALDAYSEGWATEVVLPLQTAAHSGDLFVFTAAYFNGVETGIYPRWSADVDSFRRGIAETAWIIAKINSTEGDYPWDRNVIVHGEEAMVFPELDDLVIGLAPVHIVDGTPRWLTSAADSWPEWYWQICETGEAWVDTSAANTGD</sequence>
<name>A0A2N6T7V8_9CORY</name>
<dbReference type="Proteomes" id="UP000235836">
    <property type="component" value="Unassembled WGS sequence"/>
</dbReference>
<proteinExistence type="predicted"/>
<dbReference type="AlphaFoldDB" id="A0A2N6T7V8"/>